<evidence type="ECO:0000256" key="6">
    <source>
        <dbReference type="SAM" id="SignalP"/>
    </source>
</evidence>
<evidence type="ECO:0000256" key="1">
    <source>
        <dbReference type="ARBA" id="ARBA00000971"/>
    </source>
</evidence>
<keyword evidence="4" id="KW-0697">Rotamase</keyword>
<evidence type="ECO:0000313" key="8">
    <source>
        <dbReference type="Proteomes" id="UP000268829"/>
    </source>
</evidence>
<evidence type="ECO:0000256" key="3">
    <source>
        <dbReference type="ARBA" id="ARBA00022729"/>
    </source>
</evidence>
<protein>
    <recommendedName>
        <fullName evidence="2">peptidylprolyl isomerase</fullName>
        <ecNumber evidence="2">5.2.1.8</ecNumber>
    </recommendedName>
</protein>
<evidence type="ECO:0000256" key="2">
    <source>
        <dbReference type="ARBA" id="ARBA00013194"/>
    </source>
</evidence>
<dbReference type="Gene3D" id="1.10.4030.10">
    <property type="entry name" value="Porin chaperone SurA, peptide-binding domain"/>
    <property type="match status" value="1"/>
</dbReference>
<comment type="caution">
    <text evidence="7">The sequence shown here is derived from an EMBL/GenBank/DDBJ whole genome shotgun (WGS) entry which is preliminary data.</text>
</comment>
<keyword evidence="8" id="KW-1185">Reference proteome</keyword>
<gene>
    <name evidence="7" type="ORF">EDM57_06675</name>
</gene>
<evidence type="ECO:0000256" key="5">
    <source>
        <dbReference type="ARBA" id="ARBA00023235"/>
    </source>
</evidence>
<dbReference type="OrthoDB" id="14196at2"/>
<proteinExistence type="predicted"/>
<dbReference type="GO" id="GO:0003755">
    <property type="term" value="F:peptidyl-prolyl cis-trans isomerase activity"/>
    <property type="evidence" value="ECO:0007669"/>
    <property type="project" value="UniProtKB-KW"/>
</dbReference>
<reference evidence="7 8" key="1">
    <citation type="submission" date="2018-10" db="EMBL/GenBank/DDBJ databases">
        <title>Phylogenomics of Brevibacillus.</title>
        <authorList>
            <person name="Dunlap C."/>
        </authorList>
    </citation>
    <scope>NUCLEOTIDE SEQUENCE [LARGE SCALE GENOMIC DNA]</scope>
    <source>
        <strain evidence="7 8">DSM 100115</strain>
    </source>
</reference>
<evidence type="ECO:0000313" key="7">
    <source>
        <dbReference type="EMBL" id="RNB58407.1"/>
    </source>
</evidence>
<dbReference type="PANTHER" id="PTHR47245:SF1">
    <property type="entry name" value="FOLDASE PROTEIN PRSA"/>
    <property type="match status" value="1"/>
</dbReference>
<feature type="signal peptide" evidence="6">
    <location>
        <begin position="1"/>
        <end position="26"/>
    </location>
</feature>
<dbReference type="EMBL" id="RHHS01000017">
    <property type="protein sequence ID" value="RNB58407.1"/>
    <property type="molecule type" value="Genomic_DNA"/>
</dbReference>
<name>A0A3M8B5V0_9BACL</name>
<dbReference type="PANTHER" id="PTHR47245">
    <property type="entry name" value="PEPTIDYLPROLYL ISOMERASE"/>
    <property type="match status" value="1"/>
</dbReference>
<dbReference type="AlphaFoldDB" id="A0A3M8B5V0"/>
<dbReference type="EC" id="5.2.1.8" evidence="2"/>
<accession>A0A3M8B5V0</accession>
<dbReference type="InterPro" id="IPR027304">
    <property type="entry name" value="Trigger_fact/SurA_dom_sf"/>
</dbReference>
<dbReference type="Proteomes" id="UP000268829">
    <property type="component" value="Unassembled WGS sequence"/>
</dbReference>
<evidence type="ECO:0000256" key="4">
    <source>
        <dbReference type="ARBA" id="ARBA00023110"/>
    </source>
</evidence>
<keyword evidence="5 7" id="KW-0413">Isomerase</keyword>
<feature type="chain" id="PRO_5018301707" description="peptidylprolyl isomerase" evidence="6">
    <location>
        <begin position="27"/>
        <end position="205"/>
    </location>
</feature>
<dbReference type="SUPFAM" id="SSF109998">
    <property type="entry name" value="Triger factor/SurA peptide-binding domain-like"/>
    <property type="match status" value="1"/>
</dbReference>
<dbReference type="Pfam" id="PF13624">
    <property type="entry name" value="SurA_N_3"/>
    <property type="match status" value="1"/>
</dbReference>
<dbReference type="RefSeq" id="WP_122903984.1">
    <property type="nucleotide sequence ID" value="NZ_RHHS01000017.1"/>
</dbReference>
<dbReference type="InterPro" id="IPR050245">
    <property type="entry name" value="PrsA_foldase"/>
</dbReference>
<organism evidence="7 8">
    <name type="scientific">Brevibacillus gelatini</name>
    <dbReference type="NCBI Taxonomy" id="1655277"/>
    <lineage>
        <taxon>Bacteria</taxon>
        <taxon>Bacillati</taxon>
        <taxon>Bacillota</taxon>
        <taxon>Bacilli</taxon>
        <taxon>Bacillales</taxon>
        <taxon>Paenibacillaceae</taxon>
        <taxon>Brevibacillus</taxon>
    </lineage>
</organism>
<comment type="catalytic activity">
    <reaction evidence="1">
        <text>[protein]-peptidylproline (omega=180) = [protein]-peptidylproline (omega=0)</text>
        <dbReference type="Rhea" id="RHEA:16237"/>
        <dbReference type="Rhea" id="RHEA-COMP:10747"/>
        <dbReference type="Rhea" id="RHEA-COMP:10748"/>
        <dbReference type="ChEBI" id="CHEBI:83833"/>
        <dbReference type="ChEBI" id="CHEBI:83834"/>
        <dbReference type="EC" id="5.2.1.8"/>
    </reaction>
</comment>
<keyword evidence="3 6" id="KW-0732">Signal</keyword>
<sequence length="205" mass="23481">MKKFDISILTAAVLLTGLAVIGVSQAKDSAAAHAGTVATVGNSTISQTALYEQMKKETGTKVLTDLIAIELCKQEAAAQGIKVTEQEIDAKINPIKEKLKTPEKFQEYLQERNLDEKGLRERFGMLLLRDKLFDKAYPVTEEQIKEYYEKNKDKLEQTLEEARPQIKEKLQDRNRRKHADEWLEQMKKKYNVQIMDPILVEKEAK</sequence>